<dbReference type="EMBL" id="JACHGF010000004">
    <property type="protein sequence ID" value="MBB5284963.1"/>
    <property type="molecule type" value="Genomic_DNA"/>
</dbReference>
<proteinExistence type="predicted"/>
<dbReference type="InterPro" id="IPR028098">
    <property type="entry name" value="Glyco_trans_4-like_N"/>
</dbReference>
<dbReference type="PANTHER" id="PTHR46401">
    <property type="entry name" value="GLYCOSYLTRANSFERASE WBBK-RELATED"/>
    <property type="match status" value="1"/>
</dbReference>
<dbReference type="SUPFAM" id="SSF53756">
    <property type="entry name" value="UDP-Glycosyltransferase/glycogen phosphorylase"/>
    <property type="match status" value="1"/>
</dbReference>
<organism evidence="4 5">
    <name type="scientific">Rhabdobacter roseus</name>
    <dbReference type="NCBI Taxonomy" id="1655419"/>
    <lineage>
        <taxon>Bacteria</taxon>
        <taxon>Pseudomonadati</taxon>
        <taxon>Bacteroidota</taxon>
        <taxon>Cytophagia</taxon>
        <taxon>Cytophagales</taxon>
        <taxon>Cytophagaceae</taxon>
        <taxon>Rhabdobacter</taxon>
    </lineage>
</organism>
<name>A0A840TUM3_9BACT</name>
<evidence type="ECO:0000259" key="2">
    <source>
        <dbReference type="Pfam" id="PF00534"/>
    </source>
</evidence>
<sequence>MKILFCTNVFEVVENGPVKFANLLLQLNELYPQHELRILTEDISAPRPYVHQVPMPPRWKASLFSQLIRMWVYHREAMRLRHQYPFDVLVYNNALVGLWSAHRFRRTVGMINDDNLVEDSSEALGSVSLKNYLKHLAFRLAEKRMAHRASQIIVNSDYLKNKIITAYQVPPAKIQRLYKGIELVQPSLPAADKYQSPVRILFVKNDYRRGGLAVLAQALQVLPFRFELVVIGSNPRDQPAIELLFKNTENTTLTVLGKQPQEIVFREMEACALFCVPSYKEALGVANLEALARARPVITTQVGGIPEVLDQGTCGWMVPPGNASALARAIEECLKNPALRTKKIQAGLQQTQRFSKEQLLTNFLSLLAS</sequence>
<dbReference type="GO" id="GO:0009103">
    <property type="term" value="P:lipopolysaccharide biosynthetic process"/>
    <property type="evidence" value="ECO:0007669"/>
    <property type="project" value="TreeGrafter"/>
</dbReference>
<dbReference type="AlphaFoldDB" id="A0A840TUM3"/>
<accession>A0A840TUM3</accession>
<dbReference type="Pfam" id="PF13439">
    <property type="entry name" value="Glyco_transf_4"/>
    <property type="match status" value="1"/>
</dbReference>
<reference evidence="4 5" key="1">
    <citation type="submission" date="2020-08" db="EMBL/GenBank/DDBJ databases">
        <title>Genomic Encyclopedia of Type Strains, Phase IV (KMG-IV): sequencing the most valuable type-strain genomes for metagenomic binning, comparative biology and taxonomic classification.</title>
        <authorList>
            <person name="Goeker M."/>
        </authorList>
    </citation>
    <scope>NUCLEOTIDE SEQUENCE [LARGE SCALE GENOMIC DNA]</scope>
    <source>
        <strain evidence="4 5">DSM 105074</strain>
    </source>
</reference>
<gene>
    <name evidence="4" type="ORF">HNQ92_003111</name>
</gene>
<keyword evidence="5" id="KW-1185">Reference proteome</keyword>
<dbReference type="GO" id="GO:0016757">
    <property type="term" value="F:glycosyltransferase activity"/>
    <property type="evidence" value="ECO:0007669"/>
    <property type="project" value="InterPro"/>
</dbReference>
<feature type="domain" description="Glycosyl transferase family 1" evidence="2">
    <location>
        <begin position="194"/>
        <end position="347"/>
    </location>
</feature>
<dbReference type="Proteomes" id="UP000557307">
    <property type="component" value="Unassembled WGS sequence"/>
</dbReference>
<evidence type="ECO:0000256" key="1">
    <source>
        <dbReference type="ARBA" id="ARBA00022679"/>
    </source>
</evidence>
<evidence type="ECO:0000313" key="4">
    <source>
        <dbReference type="EMBL" id="MBB5284963.1"/>
    </source>
</evidence>
<protein>
    <submittedName>
        <fullName evidence="4">Glycosyltransferase involved in cell wall biosynthesis</fullName>
    </submittedName>
</protein>
<dbReference type="Pfam" id="PF00534">
    <property type="entry name" value="Glycos_transf_1"/>
    <property type="match status" value="1"/>
</dbReference>
<dbReference type="PANTHER" id="PTHR46401:SF2">
    <property type="entry name" value="GLYCOSYLTRANSFERASE WBBK-RELATED"/>
    <property type="match status" value="1"/>
</dbReference>
<keyword evidence="1 4" id="KW-0808">Transferase</keyword>
<evidence type="ECO:0000259" key="3">
    <source>
        <dbReference type="Pfam" id="PF13439"/>
    </source>
</evidence>
<dbReference type="CDD" id="cd03801">
    <property type="entry name" value="GT4_PimA-like"/>
    <property type="match status" value="1"/>
</dbReference>
<feature type="domain" description="Glycosyltransferase subfamily 4-like N-terminal" evidence="3">
    <location>
        <begin position="34"/>
        <end position="183"/>
    </location>
</feature>
<comment type="caution">
    <text evidence="4">The sequence shown here is derived from an EMBL/GenBank/DDBJ whole genome shotgun (WGS) entry which is preliminary data.</text>
</comment>
<dbReference type="InterPro" id="IPR001296">
    <property type="entry name" value="Glyco_trans_1"/>
</dbReference>
<dbReference type="Gene3D" id="3.40.50.2000">
    <property type="entry name" value="Glycogen Phosphorylase B"/>
    <property type="match status" value="2"/>
</dbReference>
<evidence type="ECO:0000313" key="5">
    <source>
        <dbReference type="Proteomes" id="UP000557307"/>
    </source>
</evidence>
<dbReference type="RefSeq" id="WP_184174902.1">
    <property type="nucleotide sequence ID" value="NZ_JACHGF010000004.1"/>
</dbReference>